<dbReference type="FunFam" id="3.40.50.2300:FF:000009">
    <property type="entry name" value="Glutamate receptor, metabotropic 4"/>
    <property type="match status" value="1"/>
</dbReference>
<evidence type="ECO:0000313" key="10">
    <source>
        <dbReference type="EMBL" id="KAJ6643594.1"/>
    </source>
</evidence>
<dbReference type="PANTHER" id="PTHR24060">
    <property type="entry name" value="METABOTROPIC GLUTAMATE RECEPTOR"/>
    <property type="match status" value="1"/>
</dbReference>
<dbReference type="Gene3D" id="3.40.50.2300">
    <property type="match status" value="3"/>
</dbReference>
<dbReference type="Proteomes" id="UP001151699">
    <property type="component" value="Chromosome B"/>
</dbReference>
<dbReference type="PRINTS" id="PR00593">
    <property type="entry name" value="MTABOTROPICR"/>
</dbReference>
<keyword evidence="8" id="KW-0325">Glycoprotein</keyword>
<dbReference type="PRINTS" id="PR00248">
    <property type="entry name" value="GPCRMGR"/>
</dbReference>
<evidence type="ECO:0000256" key="2">
    <source>
        <dbReference type="ARBA" id="ARBA00007242"/>
    </source>
</evidence>
<comment type="subcellular location">
    <subcellularLocation>
        <location evidence="1">Membrane</location>
        <topology evidence="1">Multi-pass membrane protein</topology>
    </subcellularLocation>
</comment>
<evidence type="ECO:0000313" key="11">
    <source>
        <dbReference type="Proteomes" id="UP001151699"/>
    </source>
</evidence>
<dbReference type="InterPro" id="IPR001828">
    <property type="entry name" value="ANF_lig-bd_rcpt"/>
</dbReference>
<dbReference type="OrthoDB" id="425344at2759"/>
<evidence type="ECO:0000256" key="4">
    <source>
        <dbReference type="ARBA" id="ARBA00022989"/>
    </source>
</evidence>
<evidence type="ECO:0000256" key="5">
    <source>
        <dbReference type="ARBA" id="ARBA00023136"/>
    </source>
</evidence>
<dbReference type="GO" id="GO:0004930">
    <property type="term" value="F:G protein-coupled receptor activity"/>
    <property type="evidence" value="ECO:0007669"/>
    <property type="project" value="InterPro"/>
</dbReference>
<evidence type="ECO:0000256" key="7">
    <source>
        <dbReference type="ARBA" id="ARBA00023170"/>
    </source>
</evidence>
<dbReference type="InterPro" id="IPR050726">
    <property type="entry name" value="mGluR"/>
</dbReference>
<comment type="similarity">
    <text evidence="2">Belongs to the G-protein coupled receptor 3 family.</text>
</comment>
<dbReference type="Pfam" id="PF01094">
    <property type="entry name" value="ANF_receptor"/>
    <property type="match status" value="1"/>
</dbReference>
<accession>A0A9Q0N4X0</accession>
<proteinExistence type="inferred from homology"/>
<keyword evidence="6" id="KW-1015">Disulfide bond</keyword>
<evidence type="ECO:0000256" key="1">
    <source>
        <dbReference type="ARBA" id="ARBA00004141"/>
    </source>
</evidence>
<dbReference type="InterPro" id="IPR028082">
    <property type="entry name" value="Peripla_BP_I"/>
</dbReference>
<dbReference type="GO" id="GO:0016020">
    <property type="term" value="C:membrane"/>
    <property type="evidence" value="ECO:0007669"/>
    <property type="project" value="UniProtKB-SubCell"/>
</dbReference>
<protein>
    <submittedName>
        <fullName evidence="10">Metabotropic glutamate receptor 6</fullName>
    </submittedName>
</protein>
<feature type="domain" description="Receptor ligand binding region" evidence="9">
    <location>
        <begin position="2"/>
        <end position="324"/>
    </location>
</feature>
<reference evidence="10" key="1">
    <citation type="submission" date="2022-07" db="EMBL/GenBank/DDBJ databases">
        <authorList>
            <person name="Trinca V."/>
            <person name="Uliana J.V.C."/>
            <person name="Torres T.T."/>
            <person name="Ward R.J."/>
            <person name="Monesi N."/>
        </authorList>
    </citation>
    <scope>NUCLEOTIDE SEQUENCE</scope>
    <source>
        <strain evidence="10">HSMRA1968</strain>
        <tissue evidence="10">Whole embryos</tissue>
    </source>
</reference>
<evidence type="ECO:0000256" key="3">
    <source>
        <dbReference type="ARBA" id="ARBA00022692"/>
    </source>
</evidence>
<dbReference type="InterPro" id="IPR000162">
    <property type="entry name" value="GPCR_3_mtglu_rcpt"/>
</dbReference>
<sequence length="349" mass="39730">MSIPQISYASTSTELSDKSRFEYFSRVVPPDNFQAQAMVEILKTLGWRYVSTVAVEGDYGEKGIASFISIAHDLGICVAVSEKVSRHSKPNDFDRIIERLSQKPQARAVVMFVDEDNTRKLLLASIRANKTGHFYWVGSDSWGAKVHPVRDHEYAAVNAITVLPHRTSLVGFDEYYARLKPTLDRKQCTEFGVNIPYGDSNKFRLNCRNIWFNEYWSQHHRCSLNRNDENACTGNETMGPYEQEGLVPFVVDAVFAMAHALDELYKDVCGGVPYNECADMNSASIGPRLLKYILKLSFVGRQGSLIHFNKDGDAYGSYNIYQYQQHDNKYDYVPVGTWKEGYMELLCEI</sequence>
<dbReference type="SUPFAM" id="SSF53822">
    <property type="entry name" value="Periplasmic binding protein-like I"/>
    <property type="match status" value="1"/>
</dbReference>
<dbReference type="EMBL" id="WJQU01000002">
    <property type="protein sequence ID" value="KAJ6643594.1"/>
    <property type="molecule type" value="Genomic_DNA"/>
</dbReference>
<organism evidence="10 11">
    <name type="scientific">Pseudolycoriella hygida</name>
    <dbReference type="NCBI Taxonomy" id="35572"/>
    <lineage>
        <taxon>Eukaryota</taxon>
        <taxon>Metazoa</taxon>
        <taxon>Ecdysozoa</taxon>
        <taxon>Arthropoda</taxon>
        <taxon>Hexapoda</taxon>
        <taxon>Insecta</taxon>
        <taxon>Pterygota</taxon>
        <taxon>Neoptera</taxon>
        <taxon>Endopterygota</taxon>
        <taxon>Diptera</taxon>
        <taxon>Nematocera</taxon>
        <taxon>Sciaroidea</taxon>
        <taxon>Sciaridae</taxon>
        <taxon>Pseudolycoriella</taxon>
    </lineage>
</organism>
<keyword evidence="7 10" id="KW-0675">Receptor</keyword>
<dbReference type="InterPro" id="IPR000337">
    <property type="entry name" value="GPCR_3"/>
</dbReference>
<keyword evidence="3" id="KW-0812">Transmembrane</keyword>
<gene>
    <name evidence="10" type="primary">GRM6_0</name>
    <name evidence="10" type="ORF">Bhyg_08557</name>
</gene>
<keyword evidence="5" id="KW-0472">Membrane</keyword>
<evidence type="ECO:0000259" key="9">
    <source>
        <dbReference type="Pfam" id="PF01094"/>
    </source>
</evidence>
<evidence type="ECO:0000256" key="6">
    <source>
        <dbReference type="ARBA" id="ARBA00023157"/>
    </source>
</evidence>
<evidence type="ECO:0000256" key="8">
    <source>
        <dbReference type="ARBA" id="ARBA00023180"/>
    </source>
</evidence>
<keyword evidence="11" id="KW-1185">Reference proteome</keyword>
<keyword evidence="4" id="KW-1133">Transmembrane helix</keyword>
<dbReference type="AlphaFoldDB" id="A0A9Q0N4X0"/>
<name>A0A9Q0N4X0_9DIPT</name>
<comment type="caution">
    <text evidence="10">The sequence shown here is derived from an EMBL/GenBank/DDBJ whole genome shotgun (WGS) entry which is preliminary data.</text>
</comment>